<keyword evidence="2" id="KW-1185">Reference proteome</keyword>
<accession>A0ABU2C080</accession>
<evidence type="ECO:0000313" key="1">
    <source>
        <dbReference type="EMBL" id="MDR7364065.1"/>
    </source>
</evidence>
<protein>
    <recommendedName>
        <fullName evidence="3">Anti-sigma factor NepR domain-containing protein</fullName>
    </recommendedName>
</protein>
<sequence length="53" mass="5630">MKHNEPPEVVADALALDTAARLQEQILAAFDRSPIDPDDADELADLLRSGGAS</sequence>
<dbReference type="Proteomes" id="UP001183648">
    <property type="component" value="Unassembled WGS sequence"/>
</dbReference>
<evidence type="ECO:0008006" key="3">
    <source>
        <dbReference type="Google" id="ProtNLM"/>
    </source>
</evidence>
<name>A0ABU2C080_9ACTN</name>
<gene>
    <name evidence="1" type="ORF">J2S63_003618</name>
</gene>
<dbReference type="RefSeq" id="WP_310305230.1">
    <property type="nucleotide sequence ID" value="NZ_BAAAPS010000005.1"/>
</dbReference>
<organism evidence="1 2">
    <name type="scientific">Nocardioides marmoribigeumensis</name>
    <dbReference type="NCBI Taxonomy" id="433649"/>
    <lineage>
        <taxon>Bacteria</taxon>
        <taxon>Bacillati</taxon>
        <taxon>Actinomycetota</taxon>
        <taxon>Actinomycetes</taxon>
        <taxon>Propionibacteriales</taxon>
        <taxon>Nocardioidaceae</taxon>
        <taxon>Nocardioides</taxon>
    </lineage>
</organism>
<comment type="caution">
    <text evidence="1">The sequence shown here is derived from an EMBL/GenBank/DDBJ whole genome shotgun (WGS) entry which is preliminary data.</text>
</comment>
<reference evidence="1 2" key="1">
    <citation type="submission" date="2023-07" db="EMBL/GenBank/DDBJ databases">
        <title>Sequencing the genomes of 1000 actinobacteria strains.</title>
        <authorList>
            <person name="Klenk H.-P."/>
        </authorList>
    </citation>
    <scope>NUCLEOTIDE SEQUENCE [LARGE SCALE GENOMIC DNA]</scope>
    <source>
        <strain evidence="1 2">DSM 19426</strain>
    </source>
</reference>
<dbReference type="EMBL" id="JAVDYG010000001">
    <property type="protein sequence ID" value="MDR7364065.1"/>
    <property type="molecule type" value="Genomic_DNA"/>
</dbReference>
<evidence type="ECO:0000313" key="2">
    <source>
        <dbReference type="Proteomes" id="UP001183648"/>
    </source>
</evidence>
<proteinExistence type="predicted"/>